<protein>
    <recommendedName>
        <fullName evidence="2">Calmodulin binding protein C-terminal domain-containing protein</fullName>
    </recommendedName>
</protein>
<dbReference type="Proteomes" id="UP000886885">
    <property type="component" value="Chromosome 12D"/>
</dbReference>
<comment type="caution">
    <text evidence="3">The sequence shown here is derived from an EMBL/GenBank/DDBJ whole genome shotgun (WGS) entry which is preliminary data.</text>
</comment>
<proteinExistence type="predicted"/>
<dbReference type="AlphaFoldDB" id="A0A8X8CG44"/>
<keyword evidence="4" id="KW-1185">Reference proteome</keyword>
<evidence type="ECO:0000256" key="1">
    <source>
        <dbReference type="SAM" id="MobiDB-lite"/>
    </source>
</evidence>
<feature type="region of interest" description="Disordered" evidence="1">
    <location>
        <begin position="1"/>
        <end position="23"/>
    </location>
</feature>
<name>A0A8X8CG44_POPTO</name>
<gene>
    <name evidence="3" type="ORF">POTOM_043109</name>
</gene>
<dbReference type="InterPro" id="IPR046829">
    <property type="entry name" value="Calmod_bind_C"/>
</dbReference>
<evidence type="ECO:0000313" key="3">
    <source>
        <dbReference type="EMBL" id="KAG6753065.1"/>
    </source>
</evidence>
<evidence type="ECO:0000259" key="2">
    <source>
        <dbReference type="Pfam" id="PF20452"/>
    </source>
</evidence>
<feature type="domain" description="Calmodulin binding protein C-terminal" evidence="2">
    <location>
        <begin position="114"/>
        <end position="150"/>
    </location>
</feature>
<dbReference type="Pfam" id="PF20452">
    <property type="entry name" value="Calmod_bind_C"/>
    <property type="match status" value="1"/>
</dbReference>
<organism evidence="3 4">
    <name type="scientific">Populus tomentosa</name>
    <name type="common">Chinese white poplar</name>
    <dbReference type="NCBI Taxonomy" id="118781"/>
    <lineage>
        <taxon>Eukaryota</taxon>
        <taxon>Viridiplantae</taxon>
        <taxon>Streptophyta</taxon>
        <taxon>Embryophyta</taxon>
        <taxon>Tracheophyta</taxon>
        <taxon>Spermatophyta</taxon>
        <taxon>Magnoliopsida</taxon>
        <taxon>eudicotyledons</taxon>
        <taxon>Gunneridae</taxon>
        <taxon>Pentapetalae</taxon>
        <taxon>rosids</taxon>
        <taxon>fabids</taxon>
        <taxon>Malpighiales</taxon>
        <taxon>Salicaceae</taxon>
        <taxon>Saliceae</taxon>
        <taxon>Populus</taxon>
    </lineage>
</organism>
<evidence type="ECO:0000313" key="4">
    <source>
        <dbReference type="Proteomes" id="UP000886885"/>
    </source>
</evidence>
<dbReference type="EMBL" id="JAAWWB010000024">
    <property type="protein sequence ID" value="KAG6753065.1"/>
    <property type="molecule type" value="Genomic_DNA"/>
</dbReference>
<sequence length="366" mass="40866">MAQKRQPEEGKPRSDGNNSPDEKRRRFDLKSFLSPFLFRSLIYLLMMSSVVQEVVKMQSVQHLLEPVLEPLIRSVVSSSCFAPATSIQYAERRTKMVYGKRGSRISSKEIFGQHEKKTGVVFNVVGQVIGLLSECQYAPLDKLSETEKSFLASYTQPCLQADAQNLVITAFEHWEQVISFDDETSLVGGSSQVSDVPYTSSSPRTENSCGSKFLASQKIEGFDYAQPSASSPDIMSSIYTVGGGSGLDDYALQGIESMGLRYDQTLNFPSQVSNSLICDTDSLVHAFCDEEHLRFFDTDLQTQNLGLETQADLQSAVDSFLLARSTAVAVDKAQRRWAKIFSVLKWFSIRKLVATRKNGVRGIYRY</sequence>
<reference evidence="3" key="1">
    <citation type="journal article" date="2020" name="bioRxiv">
        <title>Hybrid origin of Populus tomentosa Carr. identified through genome sequencing and phylogenomic analysis.</title>
        <authorList>
            <person name="An X."/>
            <person name="Gao K."/>
            <person name="Chen Z."/>
            <person name="Li J."/>
            <person name="Yang X."/>
            <person name="Yang X."/>
            <person name="Zhou J."/>
            <person name="Guo T."/>
            <person name="Zhao T."/>
            <person name="Huang S."/>
            <person name="Miao D."/>
            <person name="Khan W.U."/>
            <person name="Rao P."/>
            <person name="Ye M."/>
            <person name="Lei B."/>
            <person name="Liao W."/>
            <person name="Wang J."/>
            <person name="Ji L."/>
            <person name="Li Y."/>
            <person name="Guo B."/>
            <person name="Mustafa N.S."/>
            <person name="Li S."/>
            <person name="Yun Q."/>
            <person name="Keller S.R."/>
            <person name="Mao J."/>
            <person name="Zhang R."/>
            <person name="Strauss S.H."/>
        </authorList>
    </citation>
    <scope>NUCLEOTIDE SEQUENCE</scope>
    <source>
        <strain evidence="3">GM15</strain>
        <tissue evidence="3">Leaf</tissue>
    </source>
</reference>
<dbReference type="OrthoDB" id="1604062at2759"/>
<accession>A0A8X8CG44</accession>